<feature type="transmembrane region" description="Helical" evidence="2">
    <location>
        <begin position="48"/>
        <end position="69"/>
    </location>
</feature>
<dbReference type="PANTHER" id="PTHR45228">
    <property type="entry name" value="CYCLIC DI-GMP PHOSPHODIESTERASE TM_0186-RELATED"/>
    <property type="match status" value="1"/>
</dbReference>
<proteinExistence type="predicted"/>
<evidence type="ECO:0000259" key="3">
    <source>
        <dbReference type="PROSITE" id="PS50112"/>
    </source>
</evidence>
<dbReference type="InterPro" id="IPR052020">
    <property type="entry name" value="Cyclic_di-GMP/3'3'-cGAMP_PDE"/>
</dbReference>
<feature type="coiled-coil region" evidence="1">
    <location>
        <begin position="201"/>
        <end position="228"/>
    </location>
</feature>
<dbReference type="SMART" id="SM00471">
    <property type="entry name" value="HDc"/>
    <property type="match status" value="1"/>
</dbReference>
<dbReference type="PROSITE" id="PS50112">
    <property type="entry name" value="PAS"/>
    <property type="match status" value="1"/>
</dbReference>
<gene>
    <name evidence="5" type="primary">rpfG</name>
    <name evidence="5" type="ORF">SCFA_50003</name>
</gene>
<name>A0A485M4W8_9ZZZZ</name>
<dbReference type="PANTHER" id="PTHR45228:SF5">
    <property type="entry name" value="CYCLIC DI-GMP PHOSPHODIESTERASE VC_1348-RELATED"/>
    <property type="match status" value="1"/>
</dbReference>
<feature type="transmembrane region" description="Helical" evidence="2">
    <location>
        <begin position="20"/>
        <end position="41"/>
    </location>
</feature>
<evidence type="ECO:0000256" key="2">
    <source>
        <dbReference type="SAM" id="Phobius"/>
    </source>
</evidence>
<dbReference type="CDD" id="cd00130">
    <property type="entry name" value="PAS"/>
    <property type="match status" value="1"/>
</dbReference>
<dbReference type="NCBIfam" id="TIGR00229">
    <property type="entry name" value="sensory_box"/>
    <property type="match status" value="1"/>
</dbReference>
<keyword evidence="2" id="KW-1133">Transmembrane helix</keyword>
<evidence type="ECO:0000256" key="1">
    <source>
        <dbReference type="SAM" id="Coils"/>
    </source>
</evidence>
<dbReference type="CDD" id="cd00077">
    <property type="entry name" value="HDc"/>
    <property type="match status" value="1"/>
</dbReference>
<feature type="domain" description="PAS" evidence="3">
    <location>
        <begin position="218"/>
        <end position="288"/>
    </location>
</feature>
<protein>
    <submittedName>
        <fullName evidence="5">Cyclic di-GMP phosphodiesterase response regulator RpfG</fullName>
        <ecNumber evidence="5">3.1.4.52</ecNumber>
    </submittedName>
</protein>
<evidence type="ECO:0000259" key="4">
    <source>
        <dbReference type="PROSITE" id="PS51832"/>
    </source>
</evidence>
<dbReference type="PROSITE" id="PS51832">
    <property type="entry name" value="HD_GYP"/>
    <property type="match status" value="1"/>
</dbReference>
<feature type="transmembrane region" description="Helical" evidence="2">
    <location>
        <begin position="152"/>
        <end position="174"/>
    </location>
</feature>
<dbReference type="GO" id="GO:0006355">
    <property type="term" value="P:regulation of DNA-templated transcription"/>
    <property type="evidence" value="ECO:0007669"/>
    <property type="project" value="InterPro"/>
</dbReference>
<evidence type="ECO:0000313" key="5">
    <source>
        <dbReference type="EMBL" id="VFU16016.1"/>
    </source>
</evidence>
<dbReference type="InterPro" id="IPR003607">
    <property type="entry name" value="HD/PDEase_dom"/>
</dbReference>
<dbReference type="InterPro" id="IPR037522">
    <property type="entry name" value="HD_GYP_dom"/>
</dbReference>
<organism evidence="5">
    <name type="scientific">anaerobic digester metagenome</name>
    <dbReference type="NCBI Taxonomy" id="1263854"/>
    <lineage>
        <taxon>unclassified sequences</taxon>
        <taxon>metagenomes</taxon>
        <taxon>ecological metagenomes</taxon>
    </lineage>
</organism>
<dbReference type="GO" id="GO:0071111">
    <property type="term" value="F:cyclic-guanylate-specific phosphodiesterase activity"/>
    <property type="evidence" value="ECO:0007669"/>
    <property type="project" value="UniProtKB-EC"/>
</dbReference>
<keyword evidence="5" id="KW-0378">Hydrolase</keyword>
<dbReference type="SUPFAM" id="SSF109604">
    <property type="entry name" value="HD-domain/PDEase-like"/>
    <property type="match status" value="1"/>
</dbReference>
<feature type="domain" description="HD-GYP" evidence="4">
    <location>
        <begin position="347"/>
        <end position="557"/>
    </location>
</feature>
<dbReference type="InterPro" id="IPR035965">
    <property type="entry name" value="PAS-like_dom_sf"/>
</dbReference>
<keyword evidence="2" id="KW-0812">Transmembrane</keyword>
<feature type="transmembrane region" description="Helical" evidence="2">
    <location>
        <begin position="103"/>
        <end position="121"/>
    </location>
</feature>
<dbReference type="EMBL" id="CAADRM010000114">
    <property type="protein sequence ID" value="VFU16016.1"/>
    <property type="molecule type" value="Genomic_DNA"/>
</dbReference>
<accession>A0A485M4W8</accession>
<dbReference type="Gene3D" id="3.30.450.20">
    <property type="entry name" value="PAS domain"/>
    <property type="match status" value="1"/>
</dbReference>
<dbReference type="InterPro" id="IPR000014">
    <property type="entry name" value="PAS"/>
</dbReference>
<keyword evidence="2" id="KW-0472">Membrane</keyword>
<keyword evidence="1" id="KW-0175">Coiled coil</keyword>
<feature type="transmembrane region" description="Helical" evidence="2">
    <location>
        <begin position="127"/>
        <end position="145"/>
    </location>
</feature>
<dbReference type="AlphaFoldDB" id="A0A485M4W8"/>
<sequence length="570" mass="65472">MDDYEQRFLEETKVLLYQRVLAVLLVGIILIPFFSVLDYVVAREHFTLFFFYRIACSASLLILLLLYFTEFGKNHAYGLVTVAYIIAAFTISMMCIKMGGYSSFYYVGVIMVLVTVVILPLTTIQAALYGIMIYLLYAVPTILLAEPALESLKVFFSNSFFFIFFIVITVLQSFEETRARKRECKLRSELDALAKRLSYYAHNLEAEVEKRMRELEESELRYRELYENIIDIVILVDRNSKILMANPRFYDIIGISEGQKPDLNFMRLVKKDDITLVERMFDRLPTEQTVNDFQFRIVNHIGSTIDVECNAKCIYKDTTLVGFQMVIRDITVRKKLERDLLDSYKKVQSARNATILGLAKLAEYRDADTGAHLERIREYAKVLASHLAKDSKYTGYITHDYIEDIYNSSILHDIGKVGIPDSILLKPGRLTRDEFEVVKRHSSLGGDALKAVEAKIEGQSFLSLGKEIAYYHHEKWDGTGYPKGLKGDQIPLSARIVALADVYDALTSKHVYKEAYSHEKAVEIIVEDRGKHFDPEVVDAFLAHEATFRKIREDMFRDQEAQEAQQVSGT</sequence>
<dbReference type="EC" id="3.1.4.52" evidence="5"/>
<dbReference type="SUPFAM" id="SSF55785">
    <property type="entry name" value="PYP-like sensor domain (PAS domain)"/>
    <property type="match status" value="1"/>
</dbReference>
<dbReference type="SMART" id="SM00091">
    <property type="entry name" value="PAS"/>
    <property type="match status" value="1"/>
</dbReference>
<dbReference type="InterPro" id="IPR013767">
    <property type="entry name" value="PAS_fold"/>
</dbReference>
<reference evidence="5" key="1">
    <citation type="submission" date="2019-03" db="EMBL/GenBank/DDBJ databases">
        <authorList>
            <person name="Hao L."/>
        </authorList>
    </citation>
    <scope>NUCLEOTIDE SEQUENCE</scope>
</reference>
<dbReference type="Pfam" id="PF13487">
    <property type="entry name" value="HD_5"/>
    <property type="match status" value="1"/>
</dbReference>
<dbReference type="Pfam" id="PF00989">
    <property type="entry name" value="PAS"/>
    <property type="match status" value="1"/>
</dbReference>
<dbReference type="Gene3D" id="1.10.3210.10">
    <property type="entry name" value="Hypothetical protein af1432"/>
    <property type="match status" value="1"/>
</dbReference>
<feature type="transmembrane region" description="Helical" evidence="2">
    <location>
        <begin position="75"/>
        <end position="96"/>
    </location>
</feature>